<comment type="caution">
    <text evidence="2">The sequence shown here is derived from an EMBL/GenBank/DDBJ whole genome shotgun (WGS) entry which is preliminary data.</text>
</comment>
<evidence type="ECO:0000256" key="1">
    <source>
        <dbReference type="SAM" id="SignalP"/>
    </source>
</evidence>
<reference evidence="2 3" key="1">
    <citation type="submission" date="2020-02" db="EMBL/GenBank/DDBJ databases">
        <authorList>
            <person name="Ma Q."/>
            <person name="Huang Y."/>
            <person name="Song X."/>
            <person name="Pei D."/>
        </authorList>
    </citation>
    <scope>NUCLEOTIDE SEQUENCE [LARGE SCALE GENOMIC DNA]</scope>
    <source>
        <strain evidence="2">Sxm20200214</strain>
        <tissue evidence="2">Leaf</tissue>
    </source>
</reference>
<dbReference type="EMBL" id="JAAMPC010000005">
    <property type="protein sequence ID" value="KAG2312859.1"/>
    <property type="molecule type" value="Genomic_DNA"/>
</dbReference>
<dbReference type="Proteomes" id="UP000886595">
    <property type="component" value="Unassembled WGS sequence"/>
</dbReference>
<evidence type="ECO:0000313" key="2">
    <source>
        <dbReference type="EMBL" id="KAG2312859.1"/>
    </source>
</evidence>
<keyword evidence="3" id="KW-1185">Reference proteome</keyword>
<keyword evidence="1" id="KW-0732">Signal</keyword>
<gene>
    <name evidence="2" type="ORF">Bca52824_024416</name>
</gene>
<feature type="signal peptide" evidence="1">
    <location>
        <begin position="1"/>
        <end position="19"/>
    </location>
</feature>
<evidence type="ECO:0000313" key="3">
    <source>
        <dbReference type="Proteomes" id="UP000886595"/>
    </source>
</evidence>
<proteinExistence type="predicted"/>
<protein>
    <submittedName>
        <fullName evidence="2">Uncharacterized protein</fullName>
    </submittedName>
</protein>
<accession>A0A8X7VKF4</accession>
<sequence length="122" mass="12806">MVTEHLMVMVAMLVATVEVRSYGGGERGRAGDGAVEVDKKSEVVVAKEKVSGYEGGEGFYGVGSCEGSEGREPEVGMDQQLYPPVVAEEMAAEKLMAEVDLIAVDSYGSGGGERDGYGYSTI</sequence>
<organism evidence="2 3">
    <name type="scientific">Brassica carinata</name>
    <name type="common">Ethiopian mustard</name>
    <name type="synonym">Abyssinian cabbage</name>
    <dbReference type="NCBI Taxonomy" id="52824"/>
    <lineage>
        <taxon>Eukaryota</taxon>
        <taxon>Viridiplantae</taxon>
        <taxon>Streptophyta</taxon>
        <taxon>Embryophyta</taxon>
        <taxon>Tracheophyta</taxon>
        <taxon>Spermatophyta</taxon>
        <taxon>Magnoliopsida</taxon>
        <taxon>eudicotyledons</taxon>
        <taxon>Gunneridae</taxon>
        <taxon>Pentapetalae</taxon>
        <taxon>rosids</taxon>
        <taxon>malvids</taxon>
        <taxon>Brassicales</taxon>
        <taxon>Brassicaceae</taxon>
        <taxon>Brassiceae</taxon>
        <taxon>Brassica</taxon>
    </lineage>
</organism>
<feature type="chain" id="PRO_5036480309" evidence="1">
    <location>
        <begin position="20"/>
        <end position="122"/>
    </location>
</feature>
<name>A0A8X7VKF4_BRACI</name>
<dbReference type="AlphaFoldDB" id="A0A8X7VKF4"/>